<dbReference type="RefSeq" id="XP_024779052.1">
    <property type="nucleotide sequence ID" value="XM_024918453.1"/>
</dbReference>
<evidence type="ECO:0000313" key="3">
    <source>
        <dbReference type="Proteomes" id="UP000241690"/>
    </source>
</evidence>
<dbReference type="GeneID" id="36627022"/>
<dbReference type="EMBL" id="KZ679676">
    <property type="protein sequence ID" value="PTB59375.1"/>
    <property type="molecule type" value="Genomic_DNA"/>
</dbReference>
<protein>
    <submittedName>
        <fullName evidence="2">Uncharacterized protein</fullName>
    </submittedName>
</protein>
<evidence type="ECO:0000256" key="1">
    <source>
        <dbReference type="SAM" id="MobiDB-lite"/>
    </source>
</evidence>
<accession>A0A2T4AQN9</accession>
<sequence length="53" mass="5654">MDSMDLARAFLVGSASSPLPRRTSQPGSAPSSLQSGPYRMRICSNKVAQRPCS</sequence>
<feature type="region of interest" description="Disordered" evidence="1">
    <location>
        <begin position="13"/>
        <end position="40"/>
    </location>
</feature>
<feature type="compositionally biased region" description="Polar residues" evidence="1">
    <location>
        <begin position="14"/>
        <end position="35"/>
    </location>
</feature>
<reference evidence="2 3" key="1">
    <citation type="submission" date="2016-07" db="EMBL/GenBank/DDBJ databases">
        <title>Multiple horizontal gene transfer events from other fungi enriched the ability of initially mycotrophic Trichoderma (Ascomycota) to feed on dead plant biomass.</title>
        <authorList>
            <consortium name="DOE Joint Genome Institute"/>
            <person name="Aerts A."/>
            <person name="Atanasova L."/>
            <person name="Chenthamara K."/>
            <person name="Zhang J."/>
            <person name="Grujic M."/>
            <person name="Henrissat B."/>
            <person name="Kuo A."/>
            <person name="Salamov A."/>
            <person name="Lipzen A."/>
            <person name="Labutti K."/>
            <person name="Barry K."/>
            <person name="Miao Y."/>
            <person name="Rahimi M.J."/>
            <person name="Shen Q."/>
            <person name="Grigoriev I.V."/>
            <person name="Kubicek C.P."/>
            <person name="Druzhinina I.S."/>
        </authorList>
    </citation>
    <scope>NUCLEOTIDE SEQUENCE [LARGE SCALE GENOMIC DNA]</scope>
    <source>
        <strain evidence="2 3">CBS 226.95</strain>
    </source>
</reference>
<proteinExistence type="predicted"/>
<keyword evidence="3" id="KW-1185">Reference proteome</keyword>
<name>A0A2T4AQN9_TRIHA</name>
<organism evidence="2 3">
    <name type="scientific">Trichoderma harzianum CBS 226.95</name>
    <dbReference type="NCBI Taxonomy" id="983964"/>
    <lineage>
        <taxon>Eukaryota</taxon>
        <taxon>Fungi</taxon>
        <taxon>Dikarya</taxon>
        <taxon>Ascomycota</taxon>
        <taxon>Pezizomycotina</taxon>
        <taxon>Sordariomycetes</taxon>
        <taxon>Hypocreomycetidae</taxon>
        <taxon>Hypocreales</taxon>
        <taxon>Hypocreaceae</taxon>
        <taxon>Trichoderma</taxon>
    </lineage>
</organism>
<dbReference type="Proteomes" id="UP000241690">
    <property type="component" value="Unassembled WGS sequence"/>
</dbReference>
<evidence type="ECO:0000313" key="2">
    <source>
        <dbReference type="EMBL" id="PTB59375.1"/>
    </source>
</evidence>
<gene>
    <name evidence="2" type="ORF">M431DRAFT_504299</name>
</gene>
<dbReference type="AlphaFoldDB" id="A0A2T4AQN9"/>